<dbReference type="SMART" id="SM00849">
    <property type="entry name" value="Lactamase_B"/>
    <property type="match status" value="1"/>
</dbReference>
<dbReference type="HOGENOM" id="CLU_091682_0_0_2"/>
<gene>
    <name evidence="2" type="ordered locus">PYCH_16200</name>
</gene>
<feature type="domain" description="Metallo-beta-lactamase" evidence="1">
    <location>
        <begin position="25"/>
        <end position="193"/>
    </location>
</feature>
<evidence type="ECO:0000313" key="3">
    <source>
        <dbReference type="Proteomes" id="UP000008386"/>
    </source>
</evidence>
<protein>
    <submittedName>
        <fullName evidence="2">Metallo-beta-lactamase superfamily, putative</fullName>
    </submittedName>
</protein>
<dbReference type="Pfam" id="PF13483">
    <property type="entry name" value="Lactamase_B_3"/>
    <property type="match status" value="1"/>
</dbReference>
<dbReference type="PANTHER" id="PTHR43546">
    <property type="entry name" value="UPF0173 METAL-DEPENDENT HYDROLASE MJ1163-RELATED"/>
    <property type="match status" value="1"/>
</dbReference>
<dbReference type="InterPro" id="IPR036866">
    <property type="entry name" value="RibonucZ/Hydroxyglut_hydro"/>
</dbReference>
<dbReference type="Proteomes" id="UP000008386">
    <property type="component" value="Chromosome"/>
</dbReference>
<evidence type="ECO:0000313" key="2">
    <source>
        <dbReference type="EMBL" id="AEH25286.1"/>
    </source>
</evidence>
<dbReference type="STRING" id="529709.PYCH_16200"/>
<dbReference type="InterPro" id="IPR001279">
    <property type="entry name" value="Metallo-B-lactamas"/>
</dbReference>
<organism evidence="2 3">
    <name type="scientific">Pyrococcus yayanosii (strain CH1 / JCM 16557)</name>
    <dbReference type="NCBI Taxonomy" id="529709"/>
    <lineage>
        <taxon>Archaea</taxon>
        <taxon>Methanobacteriati</taxon>
        <taxon>Methanobacteriota</taxon>
        <taxon>Thermococci</taxon>
        <taxon>Thermococcales</taxon>
        <taxon>Thermococcaceae</taxon>
        <taxon>Pyrococcus</taxon>
    </lineage>
</organism>
<name>F8AH56_PYRYC</name>
<accession>F8AH56</accession>
<keyword evidence="3" id="KW-1185">Reference proteome</keyword>
<sequence length="229" mass="25504">MTATFIVYKCKKSLEAAAVKITWFGHACFLIETGGIRILIDPYPEVDDDRIGKVDYILVTHEHMDHYGKVPLIAKLSDATVIGPKTVYLMAVSDGLTKVKEINAGEEVELSDGVRVKAFYTEHPTSQYPLGYLIIGDKRVAHLGDTYYSPGFKGLRGRVDVLLVPIGGRSTASEREAAEIADIIRPRIVVPMHYGVYGEGNVEGFIQELQKKRVWVLVKALNMYEGFEI</sequence>
<dbReference type="SUPFAM" id="SSF56281">
    <property type="entry name" value="Metallo-hydrolase/oxidoreductase"/>
    <property type="match status" value="1"/>
</dbReference>
<dbReference type="InterPro" id="IPR050114">
    <property type="entry name" value="UPF0173_UPF0282_UlaG_hydrolase"/>
</dbReference>
<proteinExistence type="predicted"/>
<dbReference type="EMBL" id="CP002779">
    <property type="protein sequence ID" value="AEH25286.1"/>
    <property type="molecule type" value="Genomic_DNA"/>
</dbReference>
<dbReference type="PANTHER" id="PTHR43546:SF8">
    <property type="entry name" value="METALLO-BETA-LACTAMASE DOMAIN-CONTAINING PROTEIN"/>
    <property type="match status" value="1"/>
</dbReference>
<reference evidence="2 3" key="1">
    <citation type="journal article" date="2011" name="J. Bacteriol.">
        <title>Complete genome sequence of the obligate piezophilic hyperthermophilic archaeon Pyrococcus yayanosii CH1.</title>
        <authorList>
            <person name="Jun X."/>
            <person name="Lupeng L."/>
            <person name="Minjuan X."/>
            <person name="Oger P."/>
            <person name="Fengping W."/>
            <person name="Jebbar M."/>
            <person name="Xiang X."/>
        </authorList>
    </citation>
    <scope>NUCLEOTIDE SEQUENCE [LARGE SCALE GENOMIC DNA]</scope>
    <source>
        <strain evidence="3">CH1 / JCM 16557</strain>
    </source>
</reference>
<evidence type="ECO:0000259" key="1">
    <source>
        <dbReference type="SMART" id="SM00849"/>
    </source>
</evidence>
<dbReference type="eggNOG" id="arCOG00497">
    <property type="taxonomic scope" value="Archaea"/>
</dbReference>
<dbReference type="Gene3D" id="3.60.15.10">
    <property type="entry name" value="Ribonuclease Z/Hydroxyacylglutathione hydrolase-like"/>
    <property type="match status" value="1"/>
</dbReference>
<dbReference type="AlphaFoldDB" id="F8AH56"/>
<dbReference type="KEGG" id="pya:PYCH_16200"/>